<accession>A0A1H0QDW7</accession>
<dbReference type="Pfam" id="PF13031">
    <property type="entry name" value="DUF3892"/>
    <property type="match status" value="1"/>
</dbReference>
<evidence type="ECO:0000313" key="2">
    <source>
        <dbReference type="EMBL" id="SDP15527.1"/>
    </source>
</evidence>
<gene>
    <name evidence="2" type="ORF">SAMN04488529_102319</name>
</gene>
<keyword evidence="3" id="KW-1185">Reference proteome</keyword>
<dbReference type="STRING" id="94869.SAMN04488529_102319"/>
<proteinExistence type="predicted"/>
<dbReference type="Proteomes" id="UP000198597">
    <property type="component" value="Unassembled WGS sequence"/>
</dbReference>
<dbReference type="InterPro" id="IPR024997">
    <property type="entry name" value="DUF3892"/>
</dbReference>
<evidence type="ECO:0000313" key="3">
    <source>
        <dbReference type="Proteomes" id="UP000198597"/>
    </source>
</evidence>
<sequence>MSDNNNNDGMMGGLPININKVVPNPDSEAMQITKLVKNSGDVTGYELSNGEKISKEQGVQMAKEGHIAGVAVGISRKGEEYLRSLPDDNEGNNLSALPSINE</sequence>
<feature type="compositionally biased region" description="Polar residues" evidence="1">
    <location>
        <begin position="91"/>
        <end position="102"/>
    </location>
</feature>
<protein>
    <recommendedName>
        <fullName evidence="4">DUF3892 domain-containing protein</fullName>
    </recommendedName>
</protein>
<dbReference type="AlphaFoldDB" id="A0A1H0QDW7"/>
<name>A0A1H0QDW7_9CLOT</name>
<organism evidence="2 3">
    <name type="scientific">Clostridium gasigenes</name>
    <dbReference type="NCBI Taxonomy" id="94869"/>
    <lineage>
        <taxon>Bacteria</taxon>
        <taxon>Bacillati</taxon>
        <taxon>Bacillota</taxon>
        <taxon>Clostridia</taxon>
        <taxon>Eubacteriales</taxon>
        <taxon>Clostridiaceae</taxon>
        <taxon>Clostridium</taxon>
    </lineage>
</organism>
<evidence type="ECO:0000256" key="1">
    <source>
        <dbReference type="SAM" id="MobiDB-lite"/>
    </source>
</evidence>
<dbReference type="EMBL" id="FNJM01000002">
    <property type="protein sequence ID" value="SDP15527.1"/>
    <property type="molecule type" value="Genomic_DNA"/>
</dbReference>
<evidence type="ECO:0008006" key="4">
    <source>
        <dbReference type="Google" id="ProtNLM"/>
    </source>
</evidence>
<dbReference type="RefSeq" id="WP_242873948.1">
    <property type="nucleotide sequence ID" value="NZ_FNJM01000002.1"/>
</dbReference>
<feature type="region of interest" description="Disordered" evidence="1">
    <location>
        <begin position="83"/>
        <end position="102"/>
    </location>
</feature>
<reference evidence="2 3" key="1">
    <citation type="submission" date="2016-10" db="EMBL/GenBank/DDBJ databases">
        <authorList>
            <person name="de Groot N.N."/>
        </authorList>
    </citation>
    <scope>NUCLEOTIDE SEQUENCE [LARGE SCALE GENOMIC DNA]</scope>
    <source>
        <strain evidence="2 3">DSM 12272</strain>
    </source>
</reference>